<dbReference type="Proteomes" id="UP000018217">
    <property type="component" value="Unassembled WGS sequence"/>
</dbReference>
<protein>
    <submittedName>
        <fullName evidence="1">Uncharacterized protein</fullName>
    </submittedName>
</protein>
<sequence length="38" mass="4582">MLGVYFRSESIFYNYCFHLPGIYYENESLHSDKDSSLR</sequence>
<keyword evidence="2" id="KW-1185">Reference proteome</keyword>
<accession>V5ZD92</accession>
<evidence type="ECO:0000313" key="2">
    <source>
        <dbReference type="Proteomes" id="UP000018217"/>
    </source>
</evidence>
<dbReference type="STRING" id="1161919.EPIR_3709"/>
<gene>
    <name evidence="1" type="ORF">EPIR_3709</name>
</gene>
<reference evidence="1 2" key="1">
    <citation type="journal article" date="2013" name="Syst. Appl. Microbiol.">
        <title>Phylogenetic position and virulence apparatus of the pear flower necrosis pathogen Erwinia piriflorinigrans CFBP 5888T as assessed by comparative genomics.</title>
        <authorList>
            <person name="Smits T.H."/>
            <person name="Rezzonico F."/>
            <person name="Lopez M.M."/>
            <person name="Blom J."/>
            <person name="Goesmann A."/>
            <person name="Frey J.E."/>
            <person name="Duffy B."/>
        </authorList>
    </citation>
    <scope>NUCLEOTIDE SEQUENCE [LARGE SCALE GENOMIC DNA]</scope>
    <source>
        <strain evidence="2">CFBP5888</strain>
    </source>
</reference>
<proteinExistence type="predicted"/>
<organism evidence="1 2">
    <name type="scientific">Erwinia piriflorinigrans CFBP 5888</name>
    <dbReference type="NCBI Taxonomy" id="1161919"/>
    <lineage>
        <taxon>Bacteria</taxon>
        <taxon>Pseudomonadati</taxon>
        <taxon>Pseudomonadota</taxon>
        <taxon>Gammaproteobacteria</taxon>
        <taxon>Enterobacterales</taxon>
        <taxon>Erwiniaceae</taxon>
        <taxon>Erwinia</taxon>
    </lineage>
</organism>
<name>V5ZD92_9GAMM</name>
<evidence type="ECO:0000313" key="1">
    <source>
        <dbReference type="EMBL" id="CCG89072.1"/>
    </source>
</evidence>
<dbReference type="EMBL" id="CAHS01000023">
    <property type="protein sequence ID" value="CCG89072.1"/>
    <property type="molecule type" value="Genomic_DNA"/>
</dbReference>
<dbReference type="AlphaFoldDB" id="V5ZD92"/>
<comment type="caution">
    <text evidence="1">The sequence shown here is derived from an EMBL/GenBank/DDBJ whole genome shotgun (WGS) entry which is preliminary data.</text>
</comment>